<gene>
    <name evidence="4" type="ORF">G7K_2506-t1</name>
</gene>
<dbReference type="PANTHER" id="PTHR19303:SF70">
    <property type="entry name" value="HTH CENPB-TYPE DOMAIN-CONTAINING PROTEIN"/>
    <property type="match status" value="1"/>
</dbReference>
<keyword evidence="1" id="KW-0238">DNA-binding</keyword>
<evidence type="ECO:0000256" key="2">
    <source>
        <dbReference type="SAM" id="MobiDB-lite"/>
    </source>
</evidence>
<dbReference type="InterPro" id="IPR006600">
    <property type="entry name" value="HTH_CenpB_DNA-bd_dom"/>
</dbReference>
<dbReference type="SUPFAM" id="SSF46689">
    <property type="entry name" value="Homeodomain-like"/>
    <property type="match status" value="2"/>
</dbReference>
<evidence type="ECO:0000259" key="3">
    <source>
        <dbReference type="PROSITE" id="PS51253"/>
    </source>
</evidence>
<feature type="compositionally biased region" description="Polar residues" evidence="2">
    <location>
        <begin position="52"/>
        <end position="64"/>
    </location>
</feature>
<dbReference type="AlphaFoldDB" id="A0A0E9NEP7"/>
<feature type="compositionally biased region" description="Low complexity" evidence="2">
    <location>
        <begin position="93"/>
        <end position="107"/>
    </location>
</feature>
<feature type="region of interest" description="Disordered" evidence="2">
    <location>
        <begin position="79"/>
        <end position="113"/>
    </location>
</feature>
<reference evidence="4 5" key="1">
    <citation type="journal article" date="2011" name="J. Gen. Appl. Microbiol.">
        <title>Draft genome sequencing of the enigmatic yeast Saitoella complicata.</title>
        <authorList>
            <person name="Nishida H."/>
            <person name="Hamamoto M."/>
            <person name="Sugiyama J."/>
        </authorList>
    </citation>
    <scope>NUCLEOTIDE SEQUENCE [LARGE SCALE GENOMIC DNA]</scope>
    <source>
        <strain evidence="4 5">NRRL Y-17804</strain>
    </source>
</reference>
<reference evidence="4 5" key="3">
    <citation type="journal article" date="2015" name="Genome Announc.">
        <title>Draft Genome Sequence of the Archiascomycetous Yeast Saitoella complicata.</title>
        <authorList>
            <person name="Yamauchi K."/>
            <person name="Kondo S."/>
            <person name="Hamamoto M."/>
            <person name="Takahashi Y."/>
            <person name="Ogura Y."/>
            <person name="Hayashi T."/>
            <person name="Nishida H."/>
        </authorList>
    </citation>
    <scope>NUCLEOTIDE SEQUENCE [LARGE SCALE GENOMIC DNA]</scope>
    <source>
        <strain evidence="4 5">NRRL Y-17804</strain>
    </source>
</reference>
<dbReference type="InterPro" id="IPR050863">
    <property type="entry name" value="CenT-Element_Derived"/>
</dbReference>
<comment type="caution">
    <text evidence="4">The sequence shown here is derived from an EMBL/GenBank/DDBJ whole genome shotgun (WGS) entry which is preliminary data.</text>
</comment>
<dbReference type="PROSITE" id="PS51253">
    <property type="entry name" value="HTH_CENPB"/>
    <property type="match status" value="1"/>
</dbReference>
<dbReference type="OMA" id="QWPSMLT"/>
<evidence type="ECO:0000313" key="5">
    <source>
        <dbReference type="Proteomes" id="UP000033140"/>
    </source>
</evidence>
<feature type="domain" description="HTH CENPB-type" evidence="3">
    <location>
        <begin position="172"/>
        <end position="245"/>
    </location>
</feature>
<dbReference type="STRING" id="698492.A0A0E9NEP7"/>
<evidence type="ECO:0000313" key="4">
    <source>
        <dbReference type="EMBL" id="GAO48332.1"/>
    </source>
</evidence>
<dbReference type="Gene3D" id="1.10.10.60">
    <property type="entry name" value="Homeodomain-like"/>
    <property type="match status" value="2"/>
</dbReference>
<organism evidence="4 5">
    <name type="scientific">Saitoella complicata (strain BCRC 22490 / CBS 7301 / JCM 7358 / NBRC 10748 / NRRL Y-17804)</name>
    <dbReference type="NCBI Taxonomy" id="698492"/>
    <lineage>
        <taxon>Eukaryota</taxon>
        <taxon>Fungi</taxon>
        <taxon>Dikarya</taxon>
        <taxon>Ascomycota</taxon>
        <taxon>Taphrinomycotina</taxon>
        <taxon>Taphrinomycotina incertae sedis</taxon>
        <taxon>Saitoella</taxon>
    </lineage>
</organism>
<dbReference type="SMART" id="SM00674">
    <property type="entry name" value="CENPB"/>
    <property type="match status" value="1"/>
</dbReference>
<dbReference type="GO" id="GO:0003677">
    <property type="term" value="F:DNA binding"/>
    <property type="evidence" value="ECO:0007669"/>
    <property type="project" value="UniProtKB-KW"/>
</dbReference>
<name>A0A0E9NEP7_SAICN</name>
<proteinExistence type="predicted"/>
<feature type="compositionally biased region" description="Low complexity" evidence="2">
    <location>
        <begin position="322"/>
        <end position="337"/>
    </location>
</feature>
<feature type="compositionally biased region" description="Low complexity" evidence="2">
    <location>
        <begin position="409"/>
        <end position="419"/>
    </location>
</feature>
<accession>A0A0E9NEP7</accession>
<dbReference type="Proteomes" id="UP000033140">
    <property type="component" value="Unassembled WGS sequence"/>
</dbReference>
<feature type="region of interest" description="Disordered" evidence="2">
    <location>
        <begin position="321"/>
        <end position="420"/>
    </location>
</feature>
<dbReference type="InterPro" id="IPR009057">
    <property type="entry name" value="Homeodomain-like_sf"/>
</dbReference>
<dbReference type="PANTHER" id="PTHR19303">
    <property type="entry name" value="TRANSPOSON"/>
    <property type="match status" value="1"/>
</dbReference>
<keyword evidence="5" id="KW-1185">Reference proteome</keyword>
<dbReference type="GO" id="GO:0005634">
    <property type="term" value="C:nucleus"/>
    <property type="evidence" value="ECO:0007669"/>
    <property type="project" value="TreeGrafter"/>
</dbReference>
<dbReference type="EMBL" id="BACD03000014">
    <property type="protein sequence ID" value="GAO48332.1"/>
    <property type="molecule type" value="Genomic_DNA"/>
</dbReference>
<protein>
    <recommendedName>
        <fullName evidence="3">HTH CENPB-type domain-containing protein</fullName>
    </recommendedName>
</protein>
<feature type="region of interest" description="Disordered" evidence="2">
    <location>
        <begin position="42"/>
        <end position="64"/>
    </location>
</feature>
<sequence length="471" mass="52596">MNNHSFEQQWHDATSGMSFGQQQSLASASLSAQLHNATFNMGQPHVGGLNPGHSSNYSMCQHEQSMQQIQNLPISLEHRPSVGSFTSSPSARSMVSTAPSSNSASNSRQPPRKKIRLTDIDRKRICEYHLAHPKVKQDDIAQMFGVERSTISKVLRCKEKYLSIEESAFGVMANKQRGGKFPELEKTLSVWARNVFQQGGILSDSLIRDKAKELAHAVGISEVDFKASSGWIENFKFRNMIKRGKIIEEEDEGPPDMDEAMENAHNMNQLEHLPIFSPIREEPSNAILQSPIRMDGLIHDHMRSNDPQYQPGNLQHSMLLRSQSTTSTSPVPSVASSDRSRRSRRSSISIRQPYQNPRQGHHLRSHSHQALNFPHSVSPVSNPVTPTIPQMTAEQPSAPMSVRYPSPPSTSRSQKSSDPCLEEATRALEVVMGFLKHQPVGYVDVQDYLVIGKLLGKLESESATRRSKDHN</sequence>
<dbReference type="Pfam" id="PF03221">
    <property type="entry name" value="HTH_Tnp_Tc5"/>
    <property type="match status" value="1"/>
</dbReference>
<feature type="compositionally biased region" description="Polar residues" evidence="2">
    <location>
        <begin position="378"/>
        <end position="395"/>
    </location>
</feature>
<evidence type="ECO:0000256" key="1">
    <source>
        <dbReference type="ARBA" id="ARBA00023125"/>
    </source>
</evidence>
<reference evidence="4 5" key="2">
    <citation type="journal article" date="2014" name="J. Gen. Appl. Microbiol.">
        <title>The early diverging ascomycetous budding yeast Saitoella complicata has three histone deacetylases belonging to the Clr6, Hos2, and Rpd3 lineages.</title>
        <authorList>
            <person name="Nishida H."/>
            <person name="Matsumoto T."/>
            <person name="Kondo S."/>
            <person name="Hamamoto M."/>
            <person name="Yoshikawa H."/>
        </authorList>
    </citation>
    <scope>NUCLEOTIDE SEQUENCE [LARGE SCALE GENOMIC DNA]</scope>
    <source>
        <strain evidence="4 5">NRRL Y-17804</strain>
    </source>
</reference>